<reference evidence="2 3" key="1">
    <citation type="submission" date="2023-12" db="EMBL/GenBank/DDBJ databases">
        <title>First complete genome sequence of Pseudomonas canadensis strain Pcan-CK-23 isolated from homogenized tissues of Zophobas morio larvae.</title>
        <authorList>
            <person name="Kundlacz C."/>
            <person name="Aldeia C."/>
            <person name="Eddoubaji Y."/>
            <person name="Campos-Madueno E.I."/>
            <person name="Endimiani A."/>
        </authorList>
    </citation>
    <scope>NUCLEOTIDE SEQUENCE [LARGE SCALE GENOMIC DNA]</scope>
    <source>
        <strain evidence="2 3">Pcan-CK-23</strain>
    </source>
</reference>
<name>A0ABZ1A8E7_9PSED</name>
<evidence type="ECO:0000313" key="3">
    <source>
        <dbReference type="Proteomes" id="UP001322392"/>
    </source>
</evidence>
<proteinExistence type="predicted"/>
<accession>A0ABZ1A8E7</accession>
<feature type="compositionally biased region" description="Polar residues" evidence="1">
    <location>
        <begin position="643"/>
        <end position="658"/>
    </location>
</feature>
<protein>
    <recommendedName>
        <fullName evidence="4">Sugar-binding protein</fullName>
    </recommendedName>
</protein>
<evidence type="ECO:0008006" key="4">
    <source>
        <dbReference type="Google" id="ProtNLM"/>
    </source>
</evidence>
<evidence type="ECO:0000256" key="1">
    <source>
        <dbReference type="SAM" id="MobiDB-lite"/>
    </source>
</evidence>
<organism evidence="2 3">
    <name type="scientific">Pseudomonas canadensis</name>
    <dbReference type="NCBI Taxonomy" id="915099"/>
    <lineage>
        <taxon>Bacteria</taxon>
        <taxon>Pseudomonadati</taxon>
        <taxon>Pseudomonadota</taxon>
        <taxon>Gammaproteobacteria</taxon>
        <taxon>Pseudomonadales</taxon>
        <taxon>Pseudomonadaceae</taxon>
        <taxon>Pseudomonas</taxon>
    </lineage>
</organism>
<keyword evidence="3" id="KW-1185">Reference proteome</keyword>
<evidence type="ECO:0000313" key="2">
    <source>
        <dbReference type="EMBL" id="WRI25678.1"/>
    </source>
</evidence>
<dbReference type="RefSeq" id="WP_323989056.1">
    <property type="nucleotide sequence ID" value="NZ_CP139639.1"/>
</dbReference>
<feature type="region of interest" description="Disordered" evidence="1">
    <location>
        <begin position="541"/>
        <end position="571"/>
    </location>
</feature>
<feature type="region of interest" description="Disordered" evidence="1">
    <location>
        <begin position="633"/>
        <end position="658"/>
    </location>
</feature>
<gene>
    <name evidence="2" type="ORF">SPL95_05005</name>
</gene>
<dbReference type="EMBL" id="CP139639">
    <property type="protein sequence ID" value="WRI25678.1"/>
    <property type="molecule type" value="Genomic_DNA"/>
</dbReference>
<sequence length="898" mass="99295">MNNHPSSLPPLAVTSTPIPTTLAPAHNRYKWQVDASPLAKNTHSIAASVSVDRKPIAAPAPENELDFSKEVIYGSATTSAPTPNYTQQERTQRIDAYSGRVVSQINNIESGSEGERNIKFQKVRQFLEPAGYFSGGLLAAGYDPHEKITVTFTSYVGKGKPETLTNTDKRTYFAWEIAAGALAHDKVERGGPIDFQFMEIENKDRSKVADLEAQGKNLQNHWENEVSKPMRDDSGALAKRSGQADAYVVRGILQSLANNKDSFEKLSSAGQEAVKHTLQTSAQVIIPNIYGYPLSGYAFIPYTPFDGNDEHRPNKGVMLDLKNGAAHEIQGDSDFANWAKNNRDNLQRSFNARDRQGGHDVHWPKACDVLNNLIVDPHATYQGRSSLLADKAVPVRETFNYTESRGSAYLLKFGNLGSGLEGKYQEVNAKNAVWSDQTEVFGSSQQNWKFAKDLWGNTFGYIPLVGNTGNLVFGIHDSIYGMTANDRVGGNAAAVISGLQLAHELAPVGVEAGIGEPPTASATAKNYRWNYNSETRDFELAHAPKTSNDTDAASVGAQDMPKVSPTPTPSVFYPGMQEVQYKGKTYLAAYEPDGGDGEHFLLRVPDPQDRSKLVSSTIIAKPDKMGVWNRRGEEGGARWPWQHTASPTPSHESTNTPKFSERFIDSKGSKISGAEKFDDYLNLDENKQYAFNDDVYEEGSKIKRKLSISWVIDDGNFAVTEGEKAQPDTGYSTSFAPDLNRETYSIIKRENGNTVRIELDFRSASADETIKRRLERFEETIPDAELRARISEVAHQGASFPAFVELTPPTLKEDYSVSAGRKYFTIEYDPALNTHTVKATTQWVLKLQTEDGMVPNRDLDITSTRIFTIRESNELQGNAYTIDRSAPTQIEITTPTHI</sequence>
<dbReference type="Proteomes" id="UP001322392">
    <property type="component" value="Chromosome"/>
</dbReference>